<comment type="caution">
    <text evidence="3">The sequence shown here is derived from an EMBL/GenBank/DDBJ whole genome shotgun (WGS) entry which is preliminary data.</text>
</comment>
<feature type="region of interest" description="Disordered" evidence="1">
    <location>
        <begin position="179"/>
        <end position="198"/>
    </location>
</feature>
<keyword evidence="4" id="KW-1185">Reference proteome</keyword>
<feature type="transmembrane region" description="Helical" evidence="2">
    <location>
        <begin position="44"/>
        <end position="60"/>
    </location>
</feature>
<proteinExistence type="predicted"/>
<protein>
    <recommendedName>
        <fullName evidence="5">Integral membrane protein</fullName>
    </recommendedName>
</protein>
<sequence length="212" mass="22293">MGEHPLVLLLPRAARAAALAAACVLLAALGHVLASQAVLPQSTVLQAWIVLLCVGCAFARRERALPAIAAFVLGAQAALFLWFQAAELQGSAARCVAVTNLPPGLTVPGMCGTAVPGWAQTGLLICMHVAAALLCAWWLRRGEAALFTLGRLLVEFGRALLTIPAALLRAFVPYAGPQRSKFPRRRGRPPRPAAVSHLPVVRRGPPLPLCSA</sequence>
<dbReference type="RefSeq" id="WP_211468221.1">
    <property type="nucleotide sequence ID" value="NZ_JAGSXH010000039.1"/>
</dbReference>
<dbReference type="AlphaFoldDB" id="A0A8J8BEQ8"/>
<evidence type="ECO:0000256" key="1">
    <source>
        <dbReference type="SAM" id="MobiDB-lite"/>
    </source>
</evidence>
<name>A0A8J8BEQ8_9ACTN</name>
<keyword evidence="2" id="KW-0472">Membrane</keyword>
<evidence type="ECO:0000256" key="2">
    <source>
        <dbReference type="SAM" id="Phobius"/>
    </source>
</evidence>
<evidence type="ECO:0000313" key="4">
    <source>
        <dbReference type="Proteomes" id="UP000677913"/>
    </source>
</evidence>
<evidence type="ECO:0008006" key="5">
    <source>
        <dbReference type="Google" id="ProtNLM"/>
    </source>
</evidence>
<keyword evidence="2" id="KW-0812">Transmembrane</keyword>
<reference evidence="3" key="1">
    <citation type="submission" date="2021-04" db="EMBL/GenBank/DDBJ databases">
        <title>Genome based classification of Actinospica acidithermotolerans sp. nov., an actinobacterium isolated from an Indonesian hot spring.</title>
        <authorList>
            <person name="Kusuma A.B."/>
            <person name="Putra K.E."/>
            <person name="Nafisah S."/>
            <person name="Loh J."/>
            <person name="Nouioui I."/>
            <person name="Goodfellow M."/>
        </authorList>
    </citation>
    <scope>NUCLEOTIDE SEQUENCE</scope>
    <source>
        <strain evidence="3">DSM 45618</strain>
    </source>
</reference>
<keyword evidence="2" id="KW-1133">Transmembrane helix</keyword>
<dbReference type="EMBL" id="JAGSXH010000039">
    <property type="protein sequence ID" value="MBS2963999.1"/>
    <property type="molecule type" value="Genomic_DNA"/>
</dbReference>
<accession>A0A8J8BEQ8</accession>
<dbReference type="Proteomes" id="UP000677913">
    <property type="component" value="Unassembled WGS sequence"/>
</dbReference>
<evidence type="ECO:0000313" key="3">
    <source>
        <dbReference type="EMBL" id="MBS2963999.1"/>
    </source>
</evidence>
<gene>
    <name evidence="3" type="ORF">KGA66_13160</name>
</gene>
<feature type="transmembrane region" description="Helical" evidence="2">
    <location>
        <begin position="118"/>
        <end position="139"/>
    </location>
</feature>
<organism evidence="3 4">
    <name type="scientific">Actinocrinis puniceicyclus</name>
    <dbReference type="NCBI Taxonomy" id="977794"/>
    <lineage>
        <taxon>Bacteria</taxon>
        <taxon>Bacillati</taxon>
        <taxon>Actinomycetota</taxon>
        <taxon>Actinomycetes</taxon>
        <taxon>Catenulisporales</taxon>
        <taxon>Actinospicaceae</taxon>
        <taxon>Actinocrinis</taxon>
    </lineage>
</organism>
<feature type="transmembrane region" description="Helical" evidence="2">
    <location>
        <begin position="67"/>
        <end position="85"/>
    </location>
</feature>